<keyword evidence="3" id="KW-0413">Isomerase</keyword>
<dbReference type="GO" id="GO:0097367">
    <property type="term" value="F:carbohydrate derivative binding"/>
    <property type="evidence" value="ECO:0007669"/>
    <property type="project" value="InterPro"/>
</dbReference>
<evidence type="ECO:0000259" key="2">
    <source>
        <dbReference type="PROSITE" id="PS51464"/>
    </source>
</evidence>
<dbReference type="Proteomes" id="UP000587002">
    <property type="component" value="Unassembled WGS sequence"/>
</dbReference>
<dbReference type="InterPro" id="IPR001347">
    <property type="entry name" value="SIS_dom"/>
</dbReference>
<dbReference type="PANTHER" id="PTHR43443">
    <property type="entry name" value="3-HEXULOSE-6-PHOSPHATE ISOMERASE"/>
    <property type="match status" value="1"/>
</dbReference>
<dbReference type="Gene3D" id="3.40.50.10490">
    <property type="entry name" value="Glucose-6-phosphate isomerase like protein, domain 1"/>
    <property type="match status" value="1"/>
</dbReference>
<evidence type="ECO:0000256" key="1">
    <source>
        <dbReference type="ARBA" id="ARBA00009235"/>
    </source>
</evidence>
<accession>A0A853AQ51</accession>
<dbReference type="AlphaFoldDB" id="A0A853AQ51"/>
<evidence type="ECO:0000313" key="4">
    <source>
        <dbReference type="Proteomes" id="UP000587002"/>
    </source>
</evidence>
<dbReference type="PROSITE" id="PS51464">
    <property type="entry name" value="SIS"/>
    <property type="match status" value="1"/>
</dbReference>
<dbReference type="InterPro" id="IPR046348">
    <property type="entry name" value="SIS_dom_sf"/>
</dbReference>
<proteinExistence type="inferred from homology"/>
<organism evidence="3 4">
    <name type="scientific">Saccharopolyspora hordei</name>
    <dbReference type="NCBI Taxonomy" id="1838"/>
    <lineage>
        <taxon>Bacteria</taxon>
        <taxon>Bacillati</taxon>
        <taxon>Actinomycetota</taxon>
        <taxon>Actinomycetes</taxon>
        <taxon>Pseudonocardiales</taxon>
        <taxon>Pseudonocardiaceae</taxon>
        <taxon>Saccharopolyspora</taxon>
    </lineage>
</organism>
<feature type="domain" description="SIS" evidence="2">
    <location>
        <begin position="27"/>
        <end position="174"/>
    </location>
</feature>
<dbReference type="Pfam" id="PF01380">
    <property type="entry name" value="SIS"/>
    <property type="match status" value="1"/>
</dbReference>
<dbReference type="SUPFAM" id="SSF53697">
    <property type="entry name" value="SIS domain"/>
    <property type="match status" value="1"/>
</dbReference>
<keyword evidence="4" id="KW-1185">Reference proteome</keyword>
<comment type="similarity">
    <text evidence="1">Belongs to the SIS family. PHI subfamily.</text>
</comment>
<sequence>MNDLVATVQDEISAVLARTDRARLEAAVAELDAAQRVFVAGAGRSGFMASAFAMRLVHLGSRAHVVGEATAPAMTTGDALVAVSGSGTTPGTVRAAEVARAAGGRVLAVTTDPSSPLAAGAHGVVHVPAATKHRRAGEAGTAQPLSSLIDQCAHLAELRRIDNAAAKQAHVTTE</sequence>
<dbReference type="PANTHER" id="PTHR43443:SF1">
    <property type="entry name" value="3-HEXULOSE-6-PHOSPHATE ISOMERASE"/>
    <property type="match status" value="1"/>
</dbReference>
<name>A0A853AQ51_9PSEU</name>
<protein>
    <submittedName>
        <fullName evidence="3">6-phospho-3-hexuloisomerase</fullName>
        <ecNumber evidence="3">5.3.1.27</ecNumber>
    </submittedName>
</protein>
<comment type="caution">
    <text evidence="3">The sequence shown here is derived from an EMBL/GenBank/DDBJ whole genome shotgun (WGS) entry which is preliminary data.</text>
</comment>
<dbReference type="RefSeq" id="WP_179722417.1">
    <property type="nucleotide sequence ID" value="NZ_BAABFH010000001.1"/>
</dbReference>
<evidence type="ECO:0000313" key="3">
    <source>
        <dbReference type="EMBL" id="NYI84833.1"/>
    </source>
</evidence>
<dbReference type="InterPro" id="IPR017552">
    <property type="entry name" value="PHI/rmpB"/>
</dbReference>
<dbReference type="EC" id="5.3.1.27" evidence="3"/>
<dbReference type="GO" id="GO:0043800">
    <property type="term" value="F:6-phospho-3-hexuloisomerase activity"/>
    <property type="evidence" value="ECO:0007669"/>
    <property type="project" value="UniProtKB-EC"/>
</dbReference>
<dbReference type="EMBL" id="JACCFJ010000001">
    <property type="protein sequence ID" value="NYI84833.1"/>
    <property type="molecule type" value="Genomic_DNA"/>
</dbReference>
<dbReference type="GO" id="GO:1901135">
    <property type="term" value="P:carbohydrate derivative metabolic process"/>
    <property type="evidence" value="ECO:0007669"/>
    <property type="project" value="InterPro"/>
</dbReference>
<dbReference type="NCBIfam" id="TIGR03127">
    <property type="entry name" value="RuMP_HxlB"/>
    <property type="match status" value="1"/>
</dbReference>
<gene>
    <name evidence="3" type="ORF">HNR68_003463</name>
</gene>
<reference evidence="3 4" key="1">
    <citation type="submission" date="2020-07" db="EMBL/GenBank/DDBJ databases">
        <title>Sequencing the genomes of 1000 actinobacteria strains.</title>
        <authorList>
            <person name="Klenk H.-P."/>
        </authorList>
    </citation>
    <scope>NUCLEOTIDE SEQUENCE [LARGE SCALE GENOMIC DNA]</scope>
    <source>
        <strain evidence="3 4">DSM 44065</strain>
    </source>
</reference>